<proteinExistence type="predicted"/>
<dbReference type="AlphaFoldDB" id="A0A2S3YK90"/>
<dbReference type="Proteomes" id="UP000237511">
    <property type="component" value="Unassembled WGS sequence"/>
</dbReference>
<comment type="caution">
    <text evidence="1">The sequence shown here is derived from an EMBL/GenBank/DDBJ whole genome shotgun (WGS) entry which is preliminary data.</text>
</comment>
<gene>
    <name evidence="1" type="ORF">ATY31_22100</name>
</gene>
<accession>A0A2S3YK90</accession>
<dbReference type="EMBL" id="LODU01000058">
    <property type="protein sequence ID" value="POH27766.1"/>
    <property type="molecule type" value="Genomic_DNA"/>
</dbReference>
<dbReference type="RefSeq" id="WP_158254922.1">
    <property type="nucleotide sequence ID" value="NZ_LODU01000058.1"/>
</dbReference>
<evidence type="ECO:0000313" key="1">
    <source>
        <dbReference type="EMBL" id="POH27766.1"/>
    </source>
</evidence>
<reference evidence="1 2" key="1">
    <citation type="journal article" date="2014" name="Syst. Appl. Microbiol.">
        <title>Microsymbionts of Phaseolus vulgaris in acid and alkaline soils of Mexico.</title>
        <authorList>
            <person name="Verastegui-Valdes M.M."/>
            <person name="Zhang Y.J."/>
            <person name="Rivera-Orduna F.N."/>
            <person name="Cheng H.P."/>
            <person name="Sui X.H."/>
            <person name="Wang E.T."/>
        </authorList>
    </citation>
    <scope>NUCLEOTIDE SEQUENCE [LARGE SCALE GENOMIC DNA]</scope>
    <source>
        <strain evidence="1 2">FG01</strain>
    </source>
</reference>
<name>A0A2S3YK90_9HYPH</name>
<sequence>MAPSWPLARRHEERLAKVRNHLFRLWRPTFSRIVRSLTPKRATIVRTPWSREALVIAGSSCSDHTIRVRTVYIVDLTVIEKRLLPWAIATKSQSVCSRPKTMPKASNRP</sequence>
<evidence type="ECO:0000313" key="2">
    <source>
        <dbReference type="Proteomes" id="UP000237511"/>
    </source>
</evidence>
<protein>
    <submittedName>
        <fullName evidence="1">Uncharacterized protein</fullName>
    </submittedName>
</protein>
<organism evidence="1 2">
    <name type="scientific">Sinorhizobium americanum</name>
    <dbReference type="NCBI Taxonomy" id="194963"/>
    <lineage>
        <taxon>Bacteria</taxon>
        <taxon>Pseudomonadati</taxon>
        <taxon>Pseudomonadota</taxon>
        <taxon>Alphaproteobacteria</taxon>
        <taxon>Hyphomicrobiales</taxon>
        <taxon>Rhizobiaceae</taxon>
        <taxon>Sinorhizobium/Ensifer group</taxon>
        <taxon>Sinorhizobium</taxon>
    </lineage>
</organism>